<gene>
    <name evidence="1" type="ORF">UFOPK2366_00781</name>
</gene>
<dbReference type="AlphaFoldDB" id="A0A6J6P418"/>
<organism evidence="1">
    <name type="scientific">freshwater metagenome</name>
    <dbReference type="NCBI Taxonomy" id="449393"/>
    <lineage>
        <taxon>unclassified sequences</taxon>
        <taxon>metagenomes</taxon>
        <taxon>ecological metagenomes</taxon>
    </lineage>
</organism>
<dbReference type="EMBL" id="CAEZXM010000124">
    <property type="protein sequence ID" value="CAB4691398.1"/>
    <property type="molecule type" value="Genomic_DNA"/>
</dbReference>
<accession>A0A6J6P418</accession>
<reference evidence="1" key="1">
    <citation type="submission" date="2020-05" db="EMBL/GenBank/DDBJ databases">
        <authorList>
            <person name="Chiriac C."/>
            <person name="Salcher M."/>
            <person name="Ghai R."/>
            <person name="Kavagutti S V."/>
        </authorList>
    </citation>
    <scope>NUCLEOTIDE SEQUENCE</scope>
</reference>
<evidence type="ECO:0000313" key="1">
    <source>
        <dbReference type="EMBL" id="CAB4691398.1"/>
    </source>
</evidence>
<name>A0A6J6P418_9ZZZZ</name>
<protein>
    <submittedName>
        <fullName evidence="1">Unannotated protein</fullName>
    </submittedName>
</protein>
<sequence>MKLVAGAAERPRAKLIAEGPGSAHRGWQMDVVMRWKHHDLMGAANDASPACNAKGVTSLRSKGAKCERAAMQCGQSICSGRCFVSVQRGQFQRGSAKAVDWLPQGERRGA</sequence>
<proteinExistence type="predicted"/>